<dbReference type="RefSeq" id="WP_138226327.1">
    <property type="nucleotide sequence ID" value="NZ_CP040396.1"/>
</dbReference>
<keyword evidence="1" id="KW-0732">Signal</keyword>
<evidence type="ECO:0000313" key="3">
    <source>
        <dbReference type="Proteomes" id="UP000300879"/>
    </source>
</evidence>
<dbReference type="EMBL" id="CP040396">
    <property type="protein sequence ID" value="QCT03459.1"/>
    <property type="molecule type" value="Genomic_DNA"/>
</dbReference>
<dbReference type="OrthoDB" id="2654667at2"/>
<gene>
    <name evidence="2" type="ORF">E6C60_2747</name>
</gene>
<evidence type="ECO:0000256" key="1">
    <source>
        <dbReference type="SAM" id="SignalP"/>
    </source>
</evidence>
<keyword evidence="3" id="KW-1185">Reference proteome</keyword>
<evidence type="ECO:0000313" key="2">
    <source>
        <dbReference type="EMBL" id="QCT03459.1"/>
    </source>
</evidence>
<evidence type="ECO:0008006" key="4">
    <source>
        <dbReference type="Google" id="ProtNLM"/>
    </source>
</evidence>
<dbReference type="InterPro" id="IPR025673">
    <property type="entry name" value="PCYCGC"/>
</dbReference>
<reference evidence="2 3" key="1">
    <citation type="submission" date="2019-05" db="EMBL/GenBank/DDBJ databases">
        <authorList>
            <person name="Chen C."/>
        </authorList>
    </citation>
    <scope>NUCLEOTIDE SEQUENCE [LARGE SCALE GENOMIC DNA]</scope>
    <source>
        <strain evidence="2 3">HB172198</strain>
    </source>
</reference>
<accession>A0A4P8XS83</accession>
<dbReference type="Pfam" id="PF13798">
    <property type="entry name" value="PCYCGC"/>
    <property type="match status" value="1"/>
</dbReference>
<organism evidence="2 3">
    <name type="scientific">Paenibacillus algicola</name>
    <dbReference type="NCBI Taxonomy" id="2565926"/>
    <lineage>
        <taxon>Bacteria</taxon>
        <taxon>Bacillati</taxon>
        <taxon>Bacillota</taxon>
        <taxon>Bacilli</taxon>
        <taxon>Bacillales</taxon>
        <taxon>Paenibacillaceae</taxon>
        <taxon>Paenibacillus</taxon>
    </lineage>
</organism>
<name>A0A4P8XS83_9BACL</name>
<dbReference type="AlphaFoldDB" id="A0A4P8XS83"/>
<dbReference type="PROSITE" id="PS51257">
    <property type="entry name" value="PROKAR_LIPOPROTEIN"/>
    <property type="match status" value="1"/>
</dbReference>
<dbReference type="KEGG" id="palo:E6C60_2747"/>
<proteinExistence type="predicted"/>
<sequence length="149" mass="16334">MAARSWLAASVLASLLLSGCAGAGKDNHDSDSHGAHSENYEITASYDIMPQLISVYTDNTQAAYGDVGALKEILKEMKCYCGCMEDNDHDSLLRCFVADEREEGIQWSDHGALCGICLSELQDVKRLHGEGKTVEEIRSFIDKKYHGST</sequence>
<feature type="signal peptide" evidence="1">
    <location>
        <begin position="1"/>
        <end position="23"/>
    </location>
</feature>
<dbReference type="Proteomes" id="UP000300879">
    <property type="component" value="Chromosome"/>
</dbReference>
<protein>
    <recommendedName>
        <fullName evidence="4">Lipoprotein</fullName>
    </recommendedName>
</protein>
<feature type="chain" id="PRO_5020569404" description="Lipoprotein" evidence="1">
    <location>
        <begin position="24"/>
        <end position="149"/>
    </location>
</feature>